<keyword evidence="3" id="KW-0375">Hydrogen ion transport</keyword>
<dbReference type="EMBL" id="JASSZA010000013">
    <property type="protein sequence ID" value="KAK2094837.1"/>
    <property type="molecule type" value="Genomic_DNA"/>
</dbReference>
<evidence type="ECO:0008006" key="8">
    <source>
        <dbReference type="Google" id="ProtNLM"/>
    </source>
</evidence>
<evidence type="ECO:0000313" key="6">
    <source>
        <dbReference type="EMBL" id="KAK2094837.1"/>
    </source>
</evidence>
<evidence type="ECO:0000256" key="2">
    <source>
        <dbReference type="ARBA" id="ARBA00022448"/>
    </source>
</evidence>
<sequence length="94" mass="10197">MNGEMSFEPTAGAIASVMISKDDLGTMLLEQITAVMASQLQGTEKQAVEKVSEACSQKNRRLKQAKVAAQAEIEQCHLQKEKEFKAKEAVVLGS</sequence>
<reference evidence="6 7" key="1">
    <citation type="submission" date="2023-05" db="EMBL/GenBank/DDBJ databases">
        <title>B98-5 Cell Line De Novo Hybrid Assembly: An Optical Mapping Approach.</title>
        <authorList>
            <person name="Kananen K."/>
            <person name="Auerbach J.A."/>
            <person name="Kautto E."/>
            <person name="Blachly J.S."/>
        </authorList>
    </citation>
    <scope>NUCLEOTIDE SEQUENCE [LARGE SCALE GENOMIC DNA]</scope>
    <source>
        <strain evidence="6">B95-8</strain>
        <tissue evidence="6">Cell line</tissue>
    </source>
</reference>
<evidence type="ECO:0000256" key="3">
    <source>
        <dbReference type="ARBA" id="ARBA00022781"/>
    </source>
</evidence>
<keyword evidence="2" id="KW-0813">Transport</keyword>
<dbReference type="InterPro" id="IPR005124">
    <property type="entry name" value="V-ATPase_G"/>
</dbReference>
<accession>A0ABQ9UEV7</accession>
<comment type="caution">
    <text evidence="6">The sequence shown here is derived from an EMBL/GenBank/DDBJ whole genome shotgun (WGS) entry which is preliminary data.</text>
</comment>
<evidence type="ECO:0000256" key="1">
    <source>
        <dbReference type="ARBA" id="ARBA00010066"/>
    </source>
</evidence>
<evidence type="ECO:0000313" key="7">
    <source>
        <dbReference type="Proteomes" id="UP001266305"/>
    </source>
</evidence>
<proteinExistence type="inferred from homology"/>
<dbReference type="Gene3D" id="1.20.5.620">
    <property type="entry name" value="F1F0 ATP synthase subunit B, membrane domain"/>
    <property type="match status" value="1"/>
</dbReference>
<comment type="similarity">
    <text evidence="1">Belongs to the V-ATPase G subunit family.</text>
</comment>
<keyword evidence="7" id="KW-1185">Reference proteome</keyword>
<keyword evidence="4" id="KW-0406">Ion transport</keyword>
<comment type="subunit">
    <text evidence="5">V-ATPase is a heteromultimeric enzyme made up of two complexes: the ATP-hydrolytic V1 complex and the proton translocation V0 complex. The V1 complex consists of three catalytic AB heterodimers that form a heterohexamer, three peripheral stalks each consisting of EG heterodimers, one central rotor including subunits D and F, and the regulatory subunits C and H. The proton translocation complex V0 consists of the proton transport subunit a, a ring of proteolipid subunits c9c'', rotary subunit d, subunits e and f, and the accessory subunits ATP6AP1/Ac45 and ATP6AP2/PRR.</text>
</comment>
<gene>
    <name evidence="6" type="ORF">P7K49_026253</name>
</gene>
<evidence type="ECO:0000256" key="4">
    <source>
        <dbReference type="ARBA" id="ARBA00023065"/>
    </source>
</evidence>
<dbReference type="Pfam" id="PF03179">
    <property type="entry name" value="V-ATPase_G"/>
    <property type="match status" value="1"/>
</dbReference>
<evidence type="ECO:0000256" key="5">
    <source>
        <dbReference type="ARBA" id="ARBA00046696"/>
    </source>
</evidence>
<dbReference type="Proteomes" id="UP001266305">
    <property type="component" value="Unassembled WGS sequence"/>
</dbReference>
<protein>
    <recommendedName>
        <fullName evidence="8">V-type proton ATPase subunit G</fullName>
    </recommendedName>
</protein>
<organism evidence="6 7">
    <name type="scientific">Saguinus oedipus</name>
    <name type="common">Cotton-top tamarin</name>
    <name type="synonym">Oedipomidas oedipus</name>
    <dbReference type="NCBI Taxonomy" id="9490"/>
    <lineage>
        <taxon>Eukaryota</taxon>
        <taxon>Metazoa</taxon>
        <taxon>Chordata</taxon>
        <taxon>Craniata</taxon>
        <taxon>Vertebrata</taxon>
        <taxon>Euteleostomi</taxon>
        <taxon>Mammalia</taxon>
        <taxon>Eutheria</taxon>
        <taxon>Euarchontoglires</taxon>
        <taxon>Primates</taxon>
        <taxon>Haplorrhini</taxon>
        <taxon>Platyrrhini</taxon>
        <taxon>Cebidae</taxon>
        <taxon>Callitrichinae</taxon>
        <taxon>Saguinus</taxon>
    </lineage>
</organism>
<name>A0ABQ9UEV7_SAGOE</name>